<keyword evidence="9 10" id="KW-0927">Auxin signaling pathway</keyword>
<keyword evidence="5 10" id="KW-0678">Repressor</keyword>
<evidence type="ECO:0000256" key="9">
    <source>
        <dbReference type="ARBA" id="ARBA00023294"/>
    </source>
</evidence>
<sequence length="222" mass="24095">MKSSSAAPRLRLKPEQASDGSKMQGSGLSSGLELRLGISSDNGSGGNDPWLGGGVHPWSLASRQEKAALEQAHQRQPVGWPPVGAFRKSHLAGAKVAEEPGKEKRGSGGDRPAASMFVKVNLEGCAVGRKVDLQAHRGYASLSRALQAMFHGFLSGQDGQWRIAAGREDEDDDEPAKKNRTKTYILLYEDNEGDRMLVGDVPWELFMASVKRLYIAQDPRKN</sequence>
<dbReference type="AlphaFoldDB" id="A0A8T0QSN8"/>
<comment type="subcellular location">
    <subcellularLocation>
        <location evidence="2 10">Nucleus</location>
    </subcellularLocation>
</comment>
<feature type="compositionally biased region" description="Low complexity" evidence="11">
    <location>
        <begin position="25"/>
        <end position="42"/>
    </location>
</feature>
<evidence type="ECO:0000256" key="4">
    <source>
        <dbReference type="ARBA" id="ARBA00011726"/>
    </source>
</evidence>
<evidence type="ECO:0000313" key="13">
    <source>
        <dbReference type="EMBL" id="KAG2576181.1"/>
    </source>
</evidence>
<feature type="domain" description="PB1" evidence="12">
    <location>
        <begin position="115"/>
        <end position="218"/>
    </location>
</feature>
<evidence type="ECO:0000256" key="10">
    <source>
        <dbReference type="RuleBase" id="RU004549"/>
    </source>
</evidence>
<dbReference type="GO" id="GO:0009734">
    <property type="term" value="P:auxin-activated signaling pathway"/>
    <property type="evidence" value="ECO:0007669"/>
    <property type="project" value="UniProtKB-UniRule"/>
</dbReference>
<dbReference type="PANTHER" id="PTHR31734:SF120">
    <property type="entry name" value="AUXIN-RESPONSIVE PROTEIN IAA25"/>
    <property type="match status" value="1"/>
</dbReference>
<dbReference type="PROSITE" id="PS51745">
    <property type="entry name" value="PB1"/>
    <property type="match status" value="1"/>
</dbReference>
<feature type="region of interest" description="Disordered" evidence="11">
    <location>
        <begin position="1"/>
        <end position="57"/>
    </location>
</feature>
<dbReference type="GO" id="GO:0005634">
    <property type="term" value="C:nucleus"/>
    <property type="evidence" value="ECO:0007669"/>
    <property type="project" value="UniProtKB-SubCell"/>
</dbReference>
<dbReference type="EMBL" id="CM029048">
    <property type="protein sequence ID" value="KAG2576181.1"/>
    <property type="molecule type" value="Genomic_DNA"/>
</dbReference>
<dbReference type="Pfam" id="PF02309">
    <property type="entry name" value="AUX_IAA"/>
    <property type="match status" value="1"/>
</dbReference>
<keyword evidence="14" id="KW-1185">Reference proteome</keyword>
<dbReference type="Proteomes" id="UP000823388">
    <property type="component" value="Chromosome 6N"/>
</dbReference>
<feature type="region of interest" description="Disordered" evidence="11">
    <location>
        <begin position="93"/>
        <end position="112"/>
    </location>
</feature>
<keyword evidence="6 10" id="KW-0805">Transcription regulation</keyword>
<dbReference type="Gene3D" id="3.10.20.90">
    <property type="entry name" value="Phosphatidylinositol 3-kinase Catalytic Subunit, Chain A, domain 1"/>
    <property type="match status" value="1"/>
</dbReference>
<dbReference type="InterPro" id="IPR003311">
    <property type="entry name" value="AUX_IAA"/>
</dbReference>
<evidence type="ECO:0000259" key="12">
    <source>
        <dbReference type="PROSITE" id="PS51745"/>
    </source>
</evidence>
<name>A0A8T0QSN8_PANVG</name>
<feature type="compositionally biased region" description="Gly residues" evidence="11">
    <location>
        <begin position="43"/>
        <end position="55"/>
    </location>
</feature>
<evidence type="ECO:0000256" key="2">
    <source>
        <dbReference type="ARBA" id="ARBA00004123"/>
    </source>
</evidence>
<dbReference type="InterPro" id="IPR053793">
    <property type="entry name" value="PB1-like"/>
</dbReference>
<accession>A0A8T0QSN8</accession>
<dbReference type="SUPFAM" id="SSF54277">
    <property type="entry name" value="CAD &amp; PB1 domains"/>
    <property type="match status" value="1"/>
</dbReference>
<evidence type="ECO:0000256" key="7">
    <source>
        <dbReference type="ARBA" id="ARBA00023163"/>
    </source>
</evidence>
<dbReference type="PANTHER" id="PTHR31734">
    <property type="entry name" value="AUXIN-RESPONSIVE PROTEIN IAA17"/>
    <property type="match status" value="1"/>
</dbReference>
<comment type="function">
    <text evidence="1 10">Aux/IAA proteins are short-lived transcriptional factors that function as repressors of early auxin response genes at low auxin concentrations.</text>
</comment>
<comment type="caution">
    <text evidence="13">The sequence shown here is derived from an EMBL/GenBank/DDBJ whole genome shotgun (WGS) entry which is preliminary data.</text>
</comment>
<evidence type="ECO:0000256" key="5">
    <source>
        <dbReference type="ARBA" id="ARBA00022491"/>
    </source>
</evidence>
<dbReference type="GO" id="GO:0006355">
    <property type="term" value="P:regulation of DNA-templated transcription"/>
    <property type="evidence" value="ECO:0007669"/>
    <property type="project" value="InterPro"/>
</dbReference>
<organism evidence="13 14">
    <name type="scientific">Panicum virgatum</name>
    <name type="common">Blackwell switchgrass</name>
    <dbReference type="NCBI Taxonomy" id="38727"/>
    <lineage>
        <taxon>Eukaryota</taxon>
        <taxon>Viridiplantae</taxon>
        <taxon>Streptophyta</taxon>
        <taxon>Embryophyta</taxon>
        <taxon>Tracheophyta</taxon>
        <taxon>Spermatophyta</taxon>
        <taxon>Magnoliopsida</taxon>
        <taxon>Liliopsida</taxon>
        <taxon>Poales</taxon>
        <taxon>Poaceae</taxon>
        <taxon>PACMAD clade</taxon>
        <taxon>Panicoideae</taxon>
        <taxon>Panicodae</taxon>
        <taxon>Paniceae</taxon>
        <taxon>Panicinae</taxon>
        <taxon>Panicum</taxon>
        <taxon>Panicum sect. Hiantes</taxon>
    </lineage>
</organism>
<proteinExistence type="inferred from homology"/>
<reference evidence="13" key="1">
    <citation type="submission" date="2020-05" db="EMBL/GenBank/DDBJ databases">
        <title>WGS assembly of Panicum virgatum.</title>
        <authorList>
            <person name="Lovell J.T."/>
            <person name="Jenkins J."/>
            <person name="Shu S."/>
            <person name="Juenger T.E."/>
            <person name="Schmutz J."/>
        </authorList>
    </citation>
    <scope>NUCLEOTIDE SEQUENCE</scope>
    <source>
        <strain evidence="13">AP13</strain>
    </source>
</reference>
<evidence type="ECO:0000256" key="11">
    <source>
        <dbReference type="SAM" id="MobiDB-lite"/>
    </source>
</evidence>
<keyword evidence="8 10" id="KW-0539">Nucleus</keyword>
<evidence type="ECO:0000256" key="1">
    <source>
        <dbReference type="ARBA" id="ARBA00002159"/>
    </source>
</evidence>
<evidence type="ECO:0000256" key="6">
    <source>
        <dbReference type="ARBA" id="ARBA00023015"/>
    </source>
</evidence>
<dbReference type="InterPro" id="IPR033389">
    <property type="entry name" value="AUX/IAA_dom"/>
</dbReference>
<gene>
    <name evidence="13" type="ORF">PVAP13_6NG012500</name>
</gene>
<evidence type="ECO:0000313" key="14">
    <source>
        <dbReference type="Proteomes" id="UP000823388"/>
    </source>
</evidence>
<evidence type="ECO:0000256" key="8">
    <source>
        <dbReference type="ARBA" id="ARBA00023242"/>
    </source>
</evidence>
<dbReference type="OrthoDB" id="615826at2759"/>
<evidence type="ECO:0000256" key="3">
    <source>
        <dbReference type="ARBA" id="ARBA00006728"/>
    </source>
</evidence>
<keyword evidence="7 10" id="KW-0804">Transcription</keyword>
<protein>
    <recommendedName>
        <fullName evidence="10">Auxin-responsive protein</fullName>
    </recommendedName>
</protein>
<comment type="subunit">
    <text evidence="4 10">Homodimers and heterodimers.</text>
</comment>
<feature type="compositionally biased region" description="Basic and acidic residues" evidence="11">
    <location>
        <begin position="96"/>
        <end position="108"/>
    </location>
</feature>
<comment type="similarity">
    <text evidence="3 10">Belongs to the Aux/IAA family.</text>
</comment>